<evidence type="ECO:0000313" key="4">
    <source>
        <dbReference type="EMBL" id="MBM6618441.1"/>
    </source>
</evidence>
<dbReference type="RefSeq" id="WP_204203789.1">
    <property type="nucleotide sequence ID" value="NZ_JAFELM010000031.1"/>
</dbReference>
<keyword evidence="4" id="KW-0282">Flagellum</keyword>
<keyword evidence="4" id="KW-0969">Cilium</keyword>
<accession>A0ABS2DIW6</accession>
<dbReference type="NCBIfam" id="NF007197">
    <property type="entry name" value="PRK09618.1"/>
    <property type="match status" value="1"/>
</dbReference>
<dbReference type="Proteomes" id="UP001518925">
    <property type="component" value="Unassembled WGS sequence"/>
</dbReference>
<dbReference type="Pfam" id="PF03963">
    <property type="entry name" value="FlgD"/>
    <property type="match status" value="1"/>
</dbReference>
<proteinExistence type="inferred from homology"/>
<reference evidence="4 5" key="1">
    <citation type="submission" date="2021-02" db="EMBL/GenBank/DDBJ databases">
        <title>Bacillus sp. RD4P76, an endophyte from a halophyte.</title>
        <authorList>
            <person name="Sun J.-Q."/>
        </authorList>
    </citation>
    <scope>NUCLEOTIDE SEQUENCE [LARGE SCALE GENOMIC DNA]</scope>
    <source>
        <strain evidence="4 5">RD4P76</strain>
    </source>
</reference>
<organism evidence="4 5">
    <name type="scientific">Bacillus suaedaesalsae</name>
    <dbReference type="NCBI Taxonomy" id="2810349"/>
    <lineage>
        <taxon>Bacteria</taxon>
        <taxon>Bacillati</taxon>
        <taxon>Bacillota</taxon>
        <taxon>Bacilli</taxon>
        <taxon>Bacillales</taxon>
        <taxon>Bacillaceae</taxon>
        <taxon>Bacillus</taxon>
    </lineage>
</organism>
<sequence>MTVKMDPSLYLQNQTVERKAKGDALGKDDFLKILMTQLQNQDPMNPMQDKDFIAQMATFTSLEQMTNMNKMLETFINSQTADGILKYSEMIGKEVQYNSVSIGENGEQNVTNISGIVKSVQQKGTQTFIELQDGTTIPTSSITKVSNPAPEL</sequence>
<evidence type="ECO:0000256" key="2">
    <source>
        <dbReference type="ARBA" id="ARBA00022795"/>
    </source>
</evidence>
<dbReference type="InterPro" id="IPR025963">
    <property type="entry name" value="FLgD_Tudor"/>
</dbReference>
<gene>
    <name evidence="4" type="primary">flgD</name>
    <name evidence="4" type="ORF">JR050_12300</name>
</gene>
<keyword evidence="2" id="KW-1005">Bacterial flagellum biogenesis</keyword>
<dbReference type="InterPro" id="IPR005648">
    <property type="entry name" value="FlgD"/>
</dbReference>
<evidence type="ECO:0000256" key="1">
    <source>
        <dbReference type="ARBA" id="ARBA00010577"/>
    </source>
</evidence>
<protein>
    <submittedName>
        <fullName evidence="4">Flagellar hook assembly protein FlgD</fullName>
    </submittedName>
</protein>
<comment type="similarity">
    <text evidence="1">Belongs to the FlgD family.</text>
</comment>
<keyword evidence="5" id="KW-1185">Reference proteome</keyword>
<dbReference type="EMBL" id="JAFELM010000031">
    <property type="protein sequence ID" value="MBM6618441.1"/>
    <property type="molecule type" value="Genomic_DNA"/>
</dbReference>
<keyword evidence="4" id="KW-0966">Cell projection</keyword>
<name>A0ABS2DIW6_9BACI</name>
<evidence type="ECO:0000259" key="3">
    <source>
        <dbReference type="Pfam" id="PF13861"/>
    </source>
</evidence>
<dbReference type="Pfam" id="PF13861">
    <property type="entry name" value="FLgD_tudor"/>
    <property type="match status" value="1"/>
</dbReference>
<feature type="domain" description="FlgD Tudor-like" evidence="3">
    <location>
        <begin position="86"/>
        <end position="143"/>
    </location>
</feature>
<evidence type="ECO:0000313" key="5">
    <source>
        <dbReference type="Proteomes" id="UP001518925"/>
    </source>
</evidence>
<comment type="caution">
    <text evidence="4">The sequence shown here is derived from an EMBL/GenBank/DDBJ whole genome shotgun (WGS) entry which is preliminary data.</text>
</comment>